<dbReference type="SUPFAM" id="SSF53822">
    <property type="entry name" value="Periplasmic binding protein-like I"/>
    <property type="match status" value="1"/>
</dbReference>
<sequence length="371" mass="40113">MPLAAERQERILAAVRKHGMVRLSDLVAQLGVTAVTVRRDVTLLADRGLVQRVHGGIALPHRAQAAQLREGVPGAYGPMATRALVGMVVPSVEYYWPPVIQGAHTAVAAAEGRLVMRASRWEDPAEDRRQVSALLERGAQALLIAPATTGDGAMELLRWLRSLTVPVVLVERRPPQELATLALDAVMTAHALGAGLAVRHLVTLGHRHVVLITTRQSPTSKALRAGWRDAVRMLDLPSHDGLDIEVPSYGAPGWAAAYTEVLERSRDLGARALLVHSDREAIGLIERGRELGIGVPHDLAIVTYDDEIGAASDPPLTAVRPQKHRLGMLAAELVLAKVADVGDEWPVHRLELWPNVVVRESCGTEPKPQTV</sequence>
<name>A0ABU3AQK8_9ACTN</name>
<dbReference type="Pfam" id="PF13377">
    <property type="entry name" value="Peripla_BP_3"/>
    <property type="match status" value="1"/>
</dbReference>
<evidence type="ECO:0000259" key="4">
    <source>
        <dbReference type="PROSITE" id="PS51000"/>
    </source>
</evidence>
<dbReference type="Gene3D" id="1.10.10.10">
    <property type="entry name" value="Winged helix-like DNA-binding domain superfamily/Winged helix DNA-binding domain"/>
    <property type="match status" value="1"/>
</dbReference>
<dbReference type="Proteomes" id="UP001180724">
    <property type="component" value="Unassembled WGS sequence"/>
</dbReference>
<dbReference type="PANTHER" id="PTHR30146">
    <property type="entry name" value="LACI-RELATED TRANSCRIPTIONAL REPRESSOR"/>
    <property type="match status" value="1"/>
</dbReference>
<comment type="caution">
    <text evidence="5">The sequence shown here is derived from an EMBL/GenBank/DDBJ whole genome shotgun (WGS) entry which is preliminary data.</text>
</comment>
<dbReference type="InterPro" id="IPR028082">
    <property type="entry name" value="Peripla_BP_I"/>
</dbReference>
<gene>
    <name evidence="5" type="ORF">RM812_13050</name>
</gene>
<evidence type="ECO:0000313" key="5">
    <source>
        <dbReference type="EMBL" id="MDT0611146.1"/>
    </source>
</evidence>
<dbReference type="Pfam" id="PF08220">
    <property type="entry name" value="HTH_DeoR"/>
    <property type="match status" value="1"/>
</dbReference>
<dbReference type="Gene3D" id="3.40.50.2300">
    <property type="match status" value="2"/>
</dbReference>
<dbReference type="PRINTS" id="PR00037">
    <property type="entry name" value="HTHLACR"/>
</dbReference>
<keyword evidence="3" id="KW-0804">Transcription</keyword>
<accession>A0ABU3AQK8</accession>
<evidence type="ECO:0000313" key="6">
    <source>
        <dbReference type="Proteomes" id="UP001180724"/>
    </source>
</evidence>
<keyword evidence="2" id="KW-0238">DNA-binding</keyword>
<keyword evidence="6" id="KW-1185">Reference proteome</keyword>
<feature type="domain" description="HTH deoR-type" evidence="4">
    <location>
        <begin position="4"/>
        <end position="59"/>
    </location>
</feature>
<dbReference type="InterPro" id="IPR036388">
    <property type="entry name" value="WH-like_DNA-bd_sf"/>
</dbReference>
<proteinExistence type="predicted"/>
<dbReference type="PROSITE" id="PS51000">
    <property type="entry name" value="HTH_DEOR_2"/>
    <property type="match status" value="1"/>
</dbReference>
<dbReference type="SUPFAM" id="SSF46785">
    <property type="entry name" value="Winged helix' DNA-binding domain"/>
    <property type="match status" value="1"/>
</dbReference>
<evidence type="ECO:0000256" key="1">
    <source>
        <dbReference type="ARBA" id="ARBA00023015"/>
    </source>
</evidence>
<dbReference type="InterPro" id="IPR018356">
    <property type="entry name" value="Tscrpt_reg_HTH_DeoR_CS"/>
</dbReference>
<organism evidence="5 6">
    <name type="scientific">Streptomyces lancefieldiae</name>
    <dbReference type="NCBI Taxonomy" id="3075520"/>
    <lineage>
        <taxon>Bacteria</taxon>
        <taxon>Bacillati</taxon>
        <taxon>Actinomycetota</taxon>
        <taxon>Actinomycetes</taxon>
        <taxon>Kitasatosporales</taxon>
        <taxon>Streptomycetaceae</taxon>
        <taxon>Streptomyces</taxon>
    </lineage>
</organism>
<dbReference type="InterPro" id="IPR001034">
    <property type="entry name" value="DeoR_HTH"/>
</dbReference>
<dbReference type="InterPro" id="IPR046335">
    <property type="entry name" value="LacI/GalR-like_sensor"/>
</dbReference>
<dbReference type="RefSeq" id="WP_311572654.1">
    <property type="nucleotide sequence ID" value="NZ_JAVRFH010000010.1"/>
</dbReference>
<evidence type="ECO:0000256" key="3">
    <source>
        <dbReference type="ARBA" id="ARBA00023163"/>
    </source>
</evidence>
<dbReference type="EMBL" id="JAVRFH010000010">
    <property type="protein sequence ID" value="MDT0611146.1"/>
    <property type="molecule type" value="Genomic_DNA"/>
</dbReference>
<dbReference type="SMART" id="SM00420">
    <property type="entry name" value="HTH_DEOR"/>
    <property type="match status" value="1"/>
</dbReference>
<keyword evidence="1" id="KW-0805">Transcription regulation</keyword>
<dbReference type="PROSITE" id="PS00894">
    <property type="entry name" value="HTH_DEOR_1"/>
    <property type="match status" value="1"/>
</dbReference>
<dbReference type="InterPro" id="IPR036390">
    <property type="entry name" value="WH_DNA-bd_sf"/>
</dbReference>
<evidence type="ECO:0000256" key="2">
    <source>
        <dbReference type="ARBA" id="ARBA00023125"/>
    </source>
</evidence>
<dbReference type="PANTHER" id="PTHR30146:SF155">
    <property type="entry name" value="ALANINE RACEMASE"/>
    <property type="match status" value="1"/>
</dbReference>
<reference evidence="5" key="1">
    <citation type="submission" date="2024-05" db="EMBL/GenBank/DDBJ databases">
        <title>30 novel species of actinomycetes from the DSMZ collection.</title>
        <authorList>
            <person name="Nouioui I."/>
        </authorList>
    </citation>
    <scope>NUCLEOTIDE SEQUENCE</scope>
    <source>
        <strain evidence="5">DSM 40712</strain>
    </source>
</reference>
<protein>
    <submittedName>
        <fullName evidence="5">Substrate-binding domain-containing protein</fullName>
    </submittedName>
</protein>